<comment type="caution">
    <text evidence="3">The sequence shown here is derived from an EMBL/GenBank/DDBJ whole genome shotgun (WGS) entry which is preliminary data.</text>
</comment>
<keyword evidence="2" id="KW-1133">Transmembrane helix</keyword>
<gene>
    <name evidence="3" type="ORF">J2S55_005537</name>
</gene>
<name>A0ABT9RBN7_9ACTN</name>
<evidence type="ECO:0000256" key="1">
    <source>
        <dbReference type="SAM" id="MobiDB-lite"/>
    </source>
</evidence>
<organism evidence="3 4">
    <name type="scientific">Streptosporangium brasiliense</name>
    <dbReference type="NCBI Taxonomy" id="47480"/>
    <lineage>
        <taxon>Bacteria</taxon>
        <taxon>Bacillati</taxon>
        <taxon>Actinomycetota</taxon>
        <taxon>Actinomycetes</taxon>
        <taxon>Streptosporangiales</taxon>
        <taxon>Streptosporangiaceae</taxon>
        <taxon>Streptosporangium</taxon>
    </lineage>
</organism>
<evidence type="ECO:0000313" key="3">
    <source>
        <dbReference type="EMBL" id="MDP9866271.1"/>
    </source>
</evidence>
<feature type="transmembrane region" description="Helical" evidence="2">
    <location>
        <begin position="20"/>
        <end position="40"/>
    </location>
</feature>
<feature type="region of interest" description="Disordered" evidence="1">
    <location>
        <begin position="476"/>
        <end position="504"/>
    </location>
</feature>
<dbReference type="SUPFAM" id="SSF53822">
    <property type="entry name" value="Periplasmic binding protein-like I"/>
    <property type="match status" value="1"/>
</dbReference>
<evidence type="ECO:0000313" key="4">
    <source>
        <dbReference type="Proteomes" id="UP001230426"/>
    </source>
</evidence>
<dbReference type="InterPro" id="IPR028082">
    <property type="entry name" value="Peripla_BP_I"/>
</dbReference>
<feature type="compositionally biased region" description="Gly residues" evidence="1">
    <location>
        <begin position="495"/>
        <end position="504"/>
    </location>
</feature>
<protein>
    <submittedName>
        <fullName evidence="3">ABC-type branched-subunit amino acid transport system substrate-binding protein</fullName>
    </submittedName>
</protein>
<reference evidence="3 4" key="1">
    <citation type="submission" date="2023-07" db="EMBL/GenBank/DDBJ databases">
        <title>Sequencing the genomes of 1000 actinobacteria strains.</title>
        <authorList>
            <person name="Klenk H.-P."/>
        </authorList>
    </citation>
    <scope>NUCLEOTIDE SEQUENCE [LARGE SCALE GENOMIC DNA]</scope>
    <source>
        <strain evidence="3 4">DSM 44109</strain>
    </source>
</reference>
<sequence>MSEQRGFGGRAPFRKVHPFWFGLLCALLVCALGAGLFVVLRPLPRVTDGSEPYTADLSAVTDLIRRENDWVRAQETPYVSIAVMLPMDPAASPASMQSTDSVRHALQGAYLAQYWSNHNEGDASAPNVQLLLADSSGGADAWQTTVEELKEKAAGQEHLVAVTGLGSSVAGTEGAINDLVTAQIALVGSVITSDRLAGKATMVRVAPSNSAETRAIAHFLKERGAVTAVLVQDKNRSDSYTSTLAGAFTTAFADIVGRAKAANRLLDVPLTYDSSLDSADTVLGQMPERICNSGANVVFFAGRWRNLPPFLRALTRRTCADRKITVVTGDDASNLNRAQPEPLWDDTRANMEVYYTGLAHPAAWDSYPDAVQPAIANRFRRGIDSFGALFPEESLDDGQAIMHHDAMLTAIGVVDIFAAQGKTRPSASAVANLLTSAPFTVAAASGWISFDKQGNPVNKAMPILRLLPEGKVSFTELTSESGDPPGRSEMDGRPGVPGGPGTSG</sequence>
<accession>A0ABT9RBN7</accession>
<dbReference type="EMBL" id="JAUSRB010000002">
    <property type="protein sequence ID" value="MDP9866271.1"/>
    <property type="molecule type" value="Genomic_DNA"/>
</dbReference>
<proteinExistence type="predicted"/>
<keyword evidence="2" id="KW-0812">Transmembrane</keyword>
<evidence type="ECO:0000256" key="2">
    <source>
        <dbReference type="SAM" id="Phobius"/>
    </source>
</evidence>
<dbReference type="Proteomes" id="UP001230426">
    <property type="component" value="Unassembled WGS sequence"/>
</dbReference>
<dbReference type="RefSeq" id="WP_306866706.1">
    <property type="nucleotide sequence ID" value="NZ_JAUSRB010000002.1"/>
</dbReference>
<dbReference type="Gene3D" id="3.40.50.2300">
    <property type="match status" value="2"/>
</dbReference>
<keyword evidence="2" id="KW-0472">Membrane</keyword>
<keyword evidence="4" id="KW-1185">Reference proteome</keyword>